<organism evidence="3 4">
    <name type="scientific">Aureispira anguillae</name>
    <dbReference type="NCBI Taxonomy" id="2864201"/>
    <lineage>
        <taxon>Bacteria</taxon>
        <taxon>Pseudomonadati</taxon>
        <taxon>Bacteroidota</taxon>
        <taxon>Saprospiria</taxon>
        <taxon>Saprospirales</taxon>
        <taxon>Saprospiraceae</taxon>
        <taxon>Aureispira</taxon>
    </lineage>
</organism>
<dbReference type="AlphaFoldDB" id="A0A915YEL2"/>
<feature type="domain" description="UspA" evidence="2">
    <location>
        <begin position="2"/>
        <end position="141"/>
    </location>
</feature>
<dbReference type="Pfam" id="PF00582">
    <property type="entry name" value="Usp"/>
    <property type="match status" value="1"/>
</dbReference>
<reference evidence="3" key="1">
    <citation type="submission" date="2022-09" db="EMBL/GenBank/DDBJ databases">
        <title>Aureispira anguillicida sp. nov., isolated from Leptocephalus of Japanese eel Anguilla japonica.</title>
        <authorList>
            <person name="Yuasa K."/>
            <person name="Mekata T."/>
            <person name="Ikunari K."/>
        </authorList>
    </citation>
    <scope>NUCLEOTIDE SEQUENCE</scope>
    <source>
        <strain evidence="3">EL160426</strain>
    </source>
</reference>
<evidence type="ECO:0000256" key="1">
    <source>
        <dbReference type="ARBA" id="ARBA00008791"/>
    </source>
</evidence>
<name>A0A915YEL2_9BACT</name>
<dbReference type="RefSeq" id="WP_264792854.1">
    <property type="nucleotide sequence ID" value="NZ_AP026867.1"/>
</dbReference>
<dbReference type="SUPFAM" id="SSF52402">
    <property type="entry name" value="Adenine nucleotide alpha hydrolases-like"/>
    <property type="match status" value="2"/>
</dbReference>
<protein>
    <submittedName>
        <fullName evidence="3">Universal stress protein</fullName>
    </submittedName>
</protein>
<gene>
    <name evidence="3" type="ORF">AsAng_0024190</name>
</gene>
<evidence type="ECO:0000313" key="3">
    <source>
        <dbReference type="EMBL" id="BDS11705.1"/>
    </source>
</evidence>
<accession>A0A915YEL2</accession>
<sequence length="275" mass="30717">MDKIIVPVDFSSASSWGFYYAYDMAKSIGADLVVVHLYWPPYVESTYPIDMIQSIINEKEQEVLKHLKAATRAPLNEDGKVEISYVVRPGSENTIVSVAEENEADLIIMGTHGSGKALDKVWGTNTANVIQHASCPVLAIPTGATFEGVKNIAYATDFDDKDNELLFQLALITTAIKANLHCIHINPSDYPYKQKEEEAFRKSFEENFADLPVTYSVWSASTIEDGLETFCRVNKIDILAMLTHKKTLWDKIFTGGSVTKKMTMQTNLPLLAFHK</sequence>
<keyword evidence="4" id="KW-1185">Reference proteome</keyword>
<evidence type="ECO:0000313" key="4">
    <source>
        <dbReference type="Proteomes" id="UP001060919"/>
    </source>
</evidence>
<dbReference type="PANTHER" id="PTHR46268:SF6">
    <property type="entry name" value="UNIVERSAL STRESS PROTEIN UP12"/>
    <property type="match status" value="1"/>
</dbReference>
<dbReference type="EMBL" id="AP026867">
    <property type="protein sequence ID" value="BDS11705.1"/>
    <property type="molecule type" value="Genomic_DNA"/>
</dbReference>
<dbReference type="PANTHER" id="PTHR46268">
    <property type="entry name" value="STRESS RESPONSE PROTEIN NHAX"/>
    <property type="match status" value="1"/>
</dbReference>
<comment type="similarity">
    <text evidence="1">Belongs to the universal stress protein A family.</text>
</comment>
<dbReference type="Gene3D" id="3.40.50.12370">
    <property type="match status" value="1"/>
</dbReference>
<evidence type="ECO:0000259" key="2">
    <source>
        <dbReference type="Pfam" id="PF00582"/>
    </source>
</evidence>
<dbReference type="InterPro" id="IPR006015">
    <property type="entry name" value="Universal_stress_UspA"/>
</dbReference>
<proteinExistence type="inferred from homology"/>
<dbReference type="Proteomes" id="UP001060919">
    <property type="component" value="Chromosome"/>
</dbReference>
<dbReference type="InterPro" id="IPR006016">
    <property type="entry name" value="UspA"/>
</dbReference>
<dbReference type="KEGG" id="aup:AsAng_0024190"/>
<dbReference type="PRINTS" id="PR01438">
    <property type="entry name" value="UNVRSLSTRESS"/>
</dbReference>
<dbReference type="CDD" id="cd00293">
    <property type="entry name" value="USP-like"/>
    <property type="match status" value="1"/>
</dbReference>